<dbReference type="PANTHER" id="PTHR31692:SF127">
    <property type="entry name" value="EXPANSIN-B5-LIKE"/>
    <property type="match status" value="1"/>
</dbReference>
<dbReference type="SUPFAM" id="SSF49590">
    <property type="entry name" value="PHL pollen allergen"/>
    <property type="match status" value="1"/>
</dbReference>
<evidence type="ECO:0000256" key="3">
    <source>
        <dbReference type="ARBA" id="ARBA00022525"/>
    </source>
</evidence>
<comment type="subcellular location">
    <subcellularLocation>
        <location evidence="1">Secreted</location>
    </subcellularLocation>
</comment>
<dbReference type="InterPro" id="IPR007117">
    <property type="entry name" value="Expansin_CBD"/>
</dbReference>
<dbReference type="STRING" id="52838.A0A4S8IAQ3"/>
<dbReference type="AlphaFoldDB" id="A0A4S8IAQ3"/>
<dbReference type="EMBL" id="PYDT01000011">
    <property type="protein sequence ID" value="THU45125.1"/>
    <property type="molecule type" value="Genomic_DNA"/>
</dbReference>
<dbReference type="SUPFAM" id="SSF50685">
    <property type="entry name" value="Barwin-like endoglucanases"/>
    <property type="match status" value="1"/>
</dbReference>
<evidence type="ECO:0000313" key="7">
    <source>
        <dbReference type="EMBL" id="THU45125.1"/>
    </source>
</evidence>
<reference evidence="7 8" key="1">
    <citation type="journal article" date="2019" name="Nat. Plants">
        <title>Genome sequencing of Musa balbisiana reveals subgenome evolution and function divergence in polyploid bananas.</title>
        <authorList>
            <person name="Yao X."/>
        </authorList>
    </citation>
    <scope>NUCLEOTIDE SEQUENCE [LARGE SCALE GENOMIC DNA]</scope>
    <source>
        <strain evidence="8">cv. DH-PKW</strain>
        <tissue evidence="7">Leaves</tissue>
    </source>
</reference>
<evidence type="ECO:0000256" key="1">
    <source>
        <dbReference type="ARBA" id="ARBA00004613"/>
    </source>
</evidence>
<feature type="chain" id="PRO_5020681498" description="Expansin-like EG45 domain-containing protein" evidence="4">
    <location>
        <begin position="34"/>
        <end position="269"/>
    </location>
</feature>
<feature type="domain" description="Expansin-like CBD" evidence="6">
    <location>
        <begin position="187"/>
        <end position="265"/>
    </location>
</feature>
<gene>
    <name evidence="7" type="ORF">C4D60_Mb02t14570</name>
</gene>
<feature type="signal peptide" evidence="4">
    <location>
        <begin position="1"/>
        <end position="33"/>
    </location>
</feature>
<evidence type="ECO:0000259" key="6">
    <source>
        <dbReference type="PROSITE" id="PS50843"/>
    </source>
</evidence>
<dbReference type="Gene3D" id="2.40.40.10">
    <property type="entry name" value="RlpA-like domain"/>
    <property type="match status" value="1"/>
</dbReference>
<dbReference type="Pfam" id="PF01357">
    <property type="entry name" value="Expansin_C"/>
    <property type="match status" value="1"/>
</dbReference>
<evidence type="ECO:0000256" key="4">
    <source>
        <dbReference type="SAM" id="SignalP"/>
    </source>
</evidence>
<dbReference type="PROSITE" id="PS50843">
    <property type="entry name" value="EXPANSIN_CBD"/>
    <property type="match status" value="1"/>
</dbReference>
<dbReference type="PANTHER" id="PTHR31692">
    <property type="entry name" value="EXPANSIN-B3"/>
    <property type="match status" value="1"/>
</dbReference>
<evidence type="ECO:0000259" key="5">
    <source>
        <dbReference type="PROSITE" id="PS50842"/>
    </source>
</evidence>
<protein>
    <recommendedName>
        <fullName evidence="9">Expansin-like EG45 domain-containing protein</fullName>
    </recommendedName>
</protein>
<dbReference type="SMART" id="SM00837">
    <property type="entry name" value="DPBB_1"/>
    <property type="match status" value="1"/>
</dbReference>
<keyword evidence="8" id="KW-1185">Reference proteome</keyword>
<dbReference type="InterPro" id="IPR009009">
    <property type="entry name" value="RlpA-like_DPBB"/>
</dbReference>
<dbReference type="PRINTS" id="PR01225">
    <property type="entry name" value="EXPANSNFAMLY"/>
</dbReference>
<keyword evidence="3" id="KW-0964">Secreted</keyword>
<dbReference type="InterPro" id="IPR005795">
    <property type="entry name" value="LolPI"/>
</dbReference>
<sequence length="269" mass="27464">MDIFAAMASSSFRRLSSLLVFVGFLSLLRPCACYNRMNSSDTDLATSPAVATWYGAAEGPGSTGGACGYGDAVAKAPFASNVAAGGDSLYKSGNGCGACYQVSCTENPACSGRPVTVVITDQCPGGPCASDAVHFDLSGAAFGAMAKPGQADALRSAGSIHIQYTRVPCSYPGVHVAFSVDDGSNSNYFATLVEFVNGDGEISAVEVGQGSSWAPMQHSWGAVWKLNAPVNGPASIRLTSGVSGKTIVATNVIPAGWRPGATYSSNVNF</sequence>
<organism evidence="7 8">
    <name type="scientific">Musa balbisiana</name>
    <name type="common">Banana</name>
    <dbReference type="NCBI Taxonomy" id="52838"/>
    <lineage>
        <taxon>Eukaryota</taxon>
        <taxon>Viridiplantae</taxon>
        <taxon>Streptophyta</taxon>
        <taxon>Embryophyta</taxon>
        <taxon>Tracheophyta</taxon>
        <taxon>Spermatophyta</taxon>
        <taxon>Magnoliopsida</taxon>
        <taxon>Liliopsida</taxon>
        <taxon>Zingiberales</taxon>
        <taxon>Musaceae</taxon>
        <taxon>Musa</taxon>
    </lineage>
</organism>
<proteinExistence type="inferred from homology"/>
<dbReference type="Gene3D" id="2.60.40.760">
    <property type="entry name" value="Expansin, cellulose-binding-like domain"/>
    <property type="match status" value="1"/>
</dbReference>
<dbReference type="Proteomes" id="UP000317650">
    <property type="component" value="Chromosome 2"/>
</dbReference>
<accession>A0A4S8IAQ3</accession>
<feature type="domain" description="Expansin-like EG45" evidence="5">
    <location>
        <begin position="64"/>
        <end position="174"/>
    </location>
</feature>
<comment type="similarity">
    <text evidence="2">Belongs to the expansin family. Expansin B subfamily.</text>
</comment>
<evidence type="ECO:0008006" key="9">
    <source>
        <dbReference type="Google" id="ProtNLM"/>
    </source>
</evidence>
<comment type="caution">
    <text evidence="7">The sequence shown here is derived from an EMBL/GenBank/DDBJ whole genome shotgun (WGS) entry which is preliminary data.</text>
</comment>
<name>A0A4S8IAQ3_MUSBA</name>
<evidence type="ECO:0000313" key="8">
    <source>
        <dbReference type="Proteomes" id="UP000317650"/>
    </source>
</evidence>
<dbReference type="PRINTS" id="PR00829">
    <property type="entry name" value="LOLP1ALLERGN"/>
</dbReference>
<dbReference type="PROSITE" id="PS50842">
    <property type="entry name" value="EXPANSIN_EG45"/>
    <property type="match status" value="1"/>
</dbReference>
<dbReference type="Pfam" id="PF03330">
    <property type="entry name" value="DPBB_1"/>
    <property type="match status" value="1"/>
</dbReference>
<dbReference type="InterPro" id="IPR007112">
    <property type="entry name" value="Expansin/allergen_DPBB_dom"/>
</dbReference>
<dbReference type="CDD" id="cd22275">
    <property type="entry name" value="DPBB_EXPB_N"/>
    <property type="match status" value="1"/>
</dbReference>
<dbReference type="InterPro" id="IPR036908">
    <property type="entry name" value="RlpA-like_sf"/>
</dbReference>
<evidence type="ECO:0000256" key="2">
    <source>
        <dbReference type="ARBA" id="ARBA00005650"/>
    </source>
</evidence>
<dbReference type="InterPro" id="IPR007118">
    <property type="entry name" value="Expan_Lol_pI"/>
</dbReference>
<keyword evidence="4" id="KW-0732">Signal</keyword>
<dbReference type="GO" id="GO:0005576">
    <property type="term" value="C:extracellular region"/>
    <property type="evidence" value="ECO:0007669"/>
    <property type="project" value="UniProtKB-SubCell"/>
</dbReference>
<dbReference type="InterPro" id="IPR036749">
    <property type="entry name" value="Expansin_CBD_sf"/>
</dbReference>